<organism evidence="2 3">
    <name type="scientific">Symbiodinium natans</name>
    <dbReference type="NCBI Taxonomy" id="878477"/>
    <lineage>
        <taxon>Eukaryota</taxon>
        <taxon>Sar</taxon>
        <taxon>Alveolata</taxon>
        <taxon>Dinophyceae</taxon>
        <taxon>Suessiales</taxon>
        <taxon>Symbiodiniaceae</taxon>
        <taxon>Symbiodinium</taxon>
    </lineage>
</organism>
<proteinExistence type="predicted"/>
<dbReference type="Proteomes" id="UP000604046">
    <property type="component" value="Unassembled WGS sequence"/>
</dbReference>
<accession>A0A812LDX2</accession>
<gene>
    <name evidence="2" type="ORF">SNAT2548_LOCUS10719</name>
</gene>
<keyword evidence="1" id="KW-0812">Transmembrane</keyword>
<protein>
    <submittedName>
        <fullName evidence="2">Uncharacterized protein</fullName>
    </submittedName>
</protein>
<evidence type="ECO:0000313" key="3">
    <source>
        <dbReference type="Proteomes" id="UP000604046"/>
    </source>
</evidence>
<feature type="transmembrane region" description="Helical" evidence="1">
    <location>
        <begin position="121"/>
        <end position="142"/>
    </location>
</feature>
<evidence type="ECO:0000256" key="1">
    <source>
        <dbReference type="SAM" id="Phobius"/>
    </source>
</evidence>
<name>A0A812LDX2_9DINO</name>
<sequence>MQVQQRTPPSRVGGRGVAMRQPPIFPVSALRKQGFGGLAARRSSPRSEVATKEQLLEAWKLLPDGRFRGRLRSGVTVEFAGELVGPEDPGVVIGPKGVRYVLGEAAAAPAAPKAEAESDSLVKAAVAGAGAAIAAVLAFMVLPGMLQSSPVSGGAGSPVTRTNVTIVETKKTLPDGSTAKIVDRTVRPFERAVHGCHTI</sequence>
<keyword evidence="1" id="KW-1133">Transmembrane helix</keyword>
<dbReference type="AlphaFoldDB" id="A0A812LDX2"/>
<comment type="caution">
    <text evidence="2">The sequence shown here is derived from an EMBL/GenBank/DDBJ whole genome shotgun (WGS) entry which is preliminary data.</text>
</comment>
<keyword evidence="3" id="KW-1185">Reference proteome</keyword>
<keyword evidence="1" id="KW-0472">Membrane</keyword>
<dbReference type="OrthoDB" id="437688at2759"/>
<evidence type="ECO:0000313" key="2">
    <source>
        <dbReference type="EMBL" id="CAE7240103.1"/>
    </source>
</evidence>
<reference evidence="2" key="1">
    <citation type="submission" date="2021-02" db="EMBL/GenBank/DDBJ databases">
        <authorList>
            <person name="Dougan E. K."/>
            <person name="Rhodes N."/>
            <person name="Thang M."/>
            <person name="Chan C."/>
        </authorList>
    </citation>
    <scope>NUCLEOTIDE SEQUENCE</scope>
</reference>
<dbReference type="EMBL" id="CAJNDS010000902">
    <property type="protein sequence ID" value="CAE7240103.1"/>
    <property type="molecule type" value="Genomic_DNA"/>
</dbReference>